<dbReference type="InterPro" id="IPR018247">
    <property type="entry name" value="EF_Hand_1_Ca_BS"/>
</dbReference>
<evidence type="ECO:0000313" key="2">
    <source>
        <dbReference type="Proteomes" id="UP000799779"/>
    </source>
</evidence>
<proteinExistence type="predicted"/>
<dbReference type="AlphaFoldDB" id="A0A6A5WI87"/>
<protein>
    <submittedName>
        <fullName evidence="1">Uncharacterized protein</fullName>
    </submittedName>
</protein>
<name>A0A6A5WI87_9PLEO</name>
<dbReference type="EMBL" id="ML977582">
    <property type="protein sequence ID" value="KAF2001563.1"/>
    <property type="molecule type" value="Genomic_DNA"/>
</dbReference>
<dbReference type="PROSITE" id="PS00018">
    <property type="entry name" value="EF_HAND_1"/>
    <property type="match status" value="1"/>
</dbReference>
<dbReference type="OrthoDB" id="3798564at2759"/>
<reference evidence="1" key="1">
    <citation type="journal article" date="2020" name="Stud. Mycol.">
        <title>101 Dothideomycetes genomes: a test case for predicting lifestyles and emergence of pathogens.</title>
        <authorList>
            <person name="Haridas S."/>
            <person name="Albert R."/>
            <person name="Binder M."/>
            <person name="Bloem J."/>
            <person name="Labutti K."/>
            <person name="Salamov A."/>
            <person name="Andreopoulos B."/>
            <person name="Baker S."/>
            <person name="Barry K."/>
            <person name="Bills G."/>
            <person name="Bluhm B."/>
            <person name="Cannon C."/>
            <person name="Castanera R."/>
            <person name="Culley D."/>
            <person name="Daum C."/>
            <person name="Ezra D."/>
            <person name="Gonzalez J."/>
            <person name="Henrissat B."/>
            <person name="Kuo A."/>
            <person name="Liang C."/>
            <person name="Lipzen A."/>
            <person name="Lutzoni F."/>
            <person name="Magnuson J."/>
            <person name="Mondo S."/>
            <person name="Nolan M."/>
            <person name="Ohm R."/>
            <person name="Pangilinan J."/>
            <person name="Park H.-J."/>
            <person name="Ramirez L."/>
            <person name="Alfaro M."/>
            <person name="Sun H."/>
            <person name="Tritt A."/>
            <person name="Yoshinaga Y."/>
            <person name="Zwiers L.-H."/>
            <person name="Turgeon B."/>
            <person name="Goodwin S."/>
            <person name="Spatafora J."/>
            <person name="Crous P."/>
            <person name="Grigoriev I."/>
        </authorList>
    </citation>
    <scope>NUCLEOTIDE SEQUENCE</scope>
    <source>
        <strain evidence="1">CBS 123094</strain>
    </source>
</reference>
<accession>A0A6A5WI87</accession>
<keyword evidence="2" id="KW-1185">Reference proteome</keyword>
<evidence type="ECO:0000313" key="1">
    <source>
        <dbReference type="EMBL" id="KAF2001563.1"/>
    </source>
</evidence>
<dbReference type="Proteomes" id="UP000799779">
    <property type="component" value="Unassembled WGS sequence"/>
</dbReference>
<gene>
    <name evidence="1" type="ORF">P154DRAFT_619238</name>
</gene>
<organism evidence="1 2">
    <name type="scientific">Amniculicola lignicola CBS 123094</name>
    <dbReference type="NCBI Taxonomy" id="1392246"/>
    <lineage>
        <taxon>Eukaryota</taxon>
        <taxon>Fungi</taxon>
        <taxon>Dikarya</taxon>
        <taxon>Ascomycota</taxon>
        <taxon>Pezizomycotina</taxon>
        <taxon>Dothideomycetes</taxon>
        <taxon>Pleosporomycetidae</taxon>
        <taxon>Pleosporales</taxon>
        <taxon>Amniculicolaceae</taxon>
        <taxon>Amniculicola</taxon>
    </lineage>
</organism>
<sequence length="700" mass="78364">MGQRHQLFVIAKVLDRYRSLAAVHHQWLYGFTALRTCRRLAQIFQAPENRHLLKLELARAAALDEKVWAAPVDWNSYPEFPFITTALMLGTALDLDNEQVSSVLAEPWNMPFDGGDNNDGITVLDITTPETIRYSFARFNFLPDDSENSDEDVNFSEDGDADDISNFSARQNLNMVPLTGEEYLSKYCTPDKHTEDMLSVIKELHQVPLIGMEDLRSAWPEGKWVSRTKRGLPDVSNNTSVPTSSGKGSLAKLAMEKTIERLLDDGDDLEADVEQLPSFLPSLRAYLYEKPDVVGKSKFGFKLLQKALSNTKELDLHPFPDLTGEQIVELASTASDDLVLFDVSGNKHITPGDMDSAIKHKRIDELFLWDTVHFPTPADANVISKHSVRSVFHRGLFLESQVELDKLQSIDWGYTRLSMEKPDIPAFAKLEGSIDVPYLIWAQAHNIAFSSDDTQSLAAAFHPDSPLCQNLPRDNSWQAMTGLGQHFRTKRYPLYDVALTPPTILTPLAKLFKLTCSLPQFEFTNEMCSSFVMALPSLLALRDSKSPYKVHPIPPKAFTRAKAAYHSSGESTSVLAKIPITYGKWTAMIIQEHTRNAPEYEAEIVRFRLGFVTATEEGEIRVCDPETFLQETGAADFVEIWKNSVSGLKIGIKGMSRGTKEMRDVEVVGLDLATVQNFNHMMEKIEAAGDPKEASDAPPF</sequence>